<evidence type="ECO:0000256" key="4">
    <source>
        <dbReference type="ARBA" id="ARBA00022989"/>
    </source>
</evidence>
<dbReference type="SUPFAM" id="SSF56281">
    <property type="entry name" value="Metallo-hydrolase/oxidoreductase"/>
    <property type="match status" value="1"/>
</dbReference>
<dbReference type="CDD" id="cd07731">
    <property type="entry name" value="ComA-like_MBL-fold"/>
    <property type="match status" value="1"/>
</dbReference>
<dbReference type="EMBL" id="QEQD01000002">
    <property type="protein sequence ID" value="RDF05211.1"/>
    <property type="molecule type" value="Genomic_DNA"/>
</dbReference>
<dbReference type="RefSeq" id="WP_111312436.1">
    <property type="nucleotide sequence ID" value="NZ_QEQD01000002.1"/>
</dbReference>
<dbReference type="InterPro" id="IPR001279">
    <property type="entry name" value="Metallo-B-lactamas"/>
</dbReference>
<dbReference type="NCBIfam" id="TIGR00360">
    <property type="entry name" value="ComEC_N-term"/>
    <property type="match status" value="1"/>
</dbReference>
<sequence>MTLDRFFILLCLSFLPILWLPQQALLPVMLFATLLMLYFGFKHQLLPFMLGLIILLSYGQVLKIANQAENFTAYKSTQPIEIIKILKQQEYQTAVGQLTSGQKIYLNWQAKTPLQLNATYQAELNLRPISGRSNIGNFDRQRWYFANDIDGLATVRKAEFAHANHLPLRTRWINRTYQQTETLETQGLLLALAFGERAWLKSEHWQIFQQTTTAHLITISGLHIALAFGFGFWFAKLVQWLMLSAKYRYNFVQRMGFSYLFPRLMGFAFALSYSYLAGFAIPTIRAIFAISLILLCQFARRHYTPSQFWWRIVAILLVLDPIMILSDSFWLSILAVASLILWYRYFPLKQFEWLIPNWLNRPFFKPVLSLLHLQMGIFFLFSPVQFFFFEGYSPLGFAANLLIVPLYSLVLVPMILFTLLTDNLIHTWQLADWLAQFSLWLIKPLSHSWITLSQQNQWHLLTFYTLILGGIYAKNWLKSWQFFAKFSTVLASIYLAGLGYLKKDHHIEWITFDIGQGLAQALVYQNASGQKQAIFYDTGASWGEGSQRNSMANLEMLPYLKRNNIQIEAIFISHDDNDHSGGVADLLAAYPHAQLFSSGQTAYAQRIPEPCVAGKKWQFDSIKLTAIFPEQITKRAENQHSCTLLVEIDRLKLLFTGDAGVEQERILSPIIGKIDFLQVGHHGSKTSTGEILVATTKPNIAVISVGRWNAWKMPNKNVVERLEKHGVQILDTSKVGMVKVIFEEGKYQIKTSRTRSSAWYQGYFNHNPKD</sequence>
<proteinExistence type="predicted"/>
<feature type="transmembrane region" description="Helical" evidence="6">
    <location>
        <begin position="6"/>
        <end position="38"/>
    </location>
</feature>
<comment type="caution">
    <text evidence="8">The sequence shown here is derived from an EMBL/GenBank/DDBJ whole genome shotgun (WGS) entry which is preliminary data.</text>
</comment>
<feature type="transmembrane region" description="Helical" evidence="6">
    <location>
        <begin position="279"/>
        <end position="296"/>
    </location>
</feature>
<keyword evidence="3 6" id="KW-0812">Transmembrane</keyword>
<evidence type="ECO:0000256" key="3">
    <source>
        <dbReference type="ARBA" id="ARBA00022692"/>
    </source>
</evidence>
<comment type="subcellular location">
    <subcellularLocation>
        <location evidence="1">Cell membrane</location>
        <topology evidence="1">Multi-pass membrane protein</topology>
    </subcellularLocation>
</comment>
<feature type="transmembrane region" description="Helical" evidence="6">
    <location>
        <begin position="216"/>
        <end position="235"/>
    </location>
</feature>
<feature type="transmembrane region" description="Helical" evidence="6">
    <location>
        <begin position="482"/>
        <end position="501"/>
    </location>
</feature>
<dbReference type="GO" id="GO:0030420">
    <property type="term" value="P:establishment of competence for transformation"/>
    <property type="evidence" value="ECO:0007669"/>
    <property type="project" value="InterPro"/>
</dbReference>
<dbReference type="InterPro" id="IPR004797">
    <property type="entry name" value="Competence_ComEC/Rec2"/>
</dbReference>
<feature type="transmembrane region" description="Helical" evidence="6">
    <location>
        <begin position="330"/>
        <end position="346"/>
    </location>
</feature>
<name>A0A369ZIA4_HAEPH</name>
<dbReference type="Pfam" id="PF00753">
    <property type="entry name" value="Lactamase_B"/>
    <property type="match status" value="1"/>
</dbReference>
<dbReference type="PANTHER" id="PTHR30619:SF1">
    <property type="entry name" value="RECOMBINATION PROTEIN 2"/>
    <property type="match status" value="1"/>
</dbReference>
<keyword evidence="5 6" id="KW-0472">Membrane</keyword>
<evidence type="ECO:0000259" key="7">
    <source>
        <dbReference type="SMART" id="SM00849"/>
    </source>
</evidence>
<dbReference type="PANTHER" id="PTHR30619">
    <property type="entry name" value="DNA INTERNALIZATION/COMPETENCE PROTEIN COMEC/REC2"/>
    <property type="match status" value="1"/>
</dbReference>
<dbReference type="Pfam" id="PF13567">
    <property type="entry name" value="DUF4131"/>
    <property type="match status" value="1"/>
</dbReference>
<dbReference type="AlphaFoldDB" id="A0A369ZIA4"/>
<dbReference type="NCBIfam" id="TIGR00361">
    <property type="entry name" value="ComEC_Rec2"/>
    <property type="match status" value="1"/>
</dbReference>
<evidence type="ECO:0000256" key="1">
    <source>
        <dbReference type="ARBA" id="ARBA00004651"/>
    </source>
</evidence>
<reference evidence="8 9" key="1">
    <citation type="submission" date="2018-05" db="EMBL/GenBank/DDBJ databases">
        <title>Draft Genome Sequences for a Diverse set of 7 Haemophilus Species.</title>
        <authorList>
            <person name="Nichols M."/>
            <person name="Topaz N."/>
            <person name="Wang X."/>
            <person name="Wang X."/>
            <person name="Boxrud D."/>
        </authorList>
    </citation>
    <scope>NUCLEOTIDE SEQUENCE [LARGE SCALE GENOMIC DNA]</scope>
    <source>
        <strain evidence="8 9">C2010039593</strain>
    </source>
</reference>
<feature type="transmembrane region" description="Helical" evidence="6">
    <location>
        <begin position="45"/>
        <end position="62"/>
    </location>
</feature>
<accession>A0A369ZIA4</accession>
<dbReference type="SMART" id="SM00849">
    <property type="entry name" value="Lactamase_B"/>
    <property type="match status" value="1"/>
</dbReference>
<keyword evidence="4 6" id="KW-1133">Transmembrane helix</keyword>
<organism evidence="8 9">
    <name type="scientific">Haemophilus parahaemolyticus</name>
    <dbReference type="NCBI Taxonomy" id="735"/>
    <lineage>
        <taxon>Bacteria</taxon>
        <taxon>Pseudomonadati</taxon>
        <taxon>Pseudomonadota</taxon>
        <taxon>Gammaproteobacteria</taxon>
        <taxon>Pasteurellales</taxon>
        <taxon>Pasteurellaceae</taxon>
        <taxon>Haemophilus</taxon>
    </lineage>
</organism>
<dbReference type="GO" id="GO:0005886">
    <property type="term" value="C:plasma membrane"/>
    <property type="evidence" value="ECO:0007669"/>
    <property type="project" value="UniProtKB-SubCell"/>
</dbReference>
<evidence type="ECO:0000256" key="5">
    <source>
        <dbReference type="ARBA" id="ARBA00023136"/>
    </source>
</evidence>
<dbReference type="InterPro" id="IPR036866">
    <property type="entry name" value="RibonucZ/Hydroxyglut_hydro"/>
</dbReference>
<evidence type="ECO:0000256" key="6">
    <source>
        <dbReference type="SAM" id="Phobius"/>
    </source>
</evidence>
<dbReference type="InterPro" id="IPR004477">
    <property type="entry name" value="ComEC_N"/>
</dbReference>
<feature type="transmembrane region" description="Helical" evidence="6">
    <location>
        <begin position="367"/>
        <end position="389"/>
    </location>
</feature>
<evidence type="ECO:0000256" key="2">
    <source>
        <dbReference type="ARBA" id="ARBA00022475"/>
    </source>
</evidence>
<protein>
    <submittedName>
        <fullName evidence="8">DNA internalization-related competence protein ComEC/Rec2</fullName>
    </submittedName>
</protein>
<evidence type="ECO:0000313" key="8">
    <source>
        <dbReference type="EMBL" id="RDF05211.1"/>
    </source>
</evidence>
<feature type="domain" description="Metallo-beta-lactamase" evidence="7">
    <location>
        <begin position="496"/>
        <end position="707"/>
    </location>
</feature>
<dbReference type="InterPro" id="IPR035681">
    <property type="entry name" value="ComA-like_MBL"/>
</dbReference>
<feature type="transmembrane region" description="Helical" evidence="6">
    <location>
        <begin position="308"/>
        <end position="324"/>
    </location>
</feature>
<gene>
    <name evidence="8" type="ORF">DPV98_02005</name>
</gene>
<dbReference type="InterPro" id="IPR052159">
    <property type="entry name" value="Competence_DNA_uptake"/>
</dbReference>
<dbReference type="STRING" id="735.B0185_06485"/>
<dbReference type="Gene3D" id="3.60.15.10">
    <property type="entry name" value="Ribonuclease Z/Hydroxyacylglutathione hydrolase-like"/>
    <property type="match status" value="1"/>
</dbReference>
<evidence type="ECO:0000313" key="9">
    <source>
        <dbReference type="Proteomes" id="UP000253999"/>
    </source>
</evidence>
<dbReference type="Pfam" id="PF03772">
    <property type="entry name" value="Competence"/>
    <property type="match status" value="1"/>
</dbReference>
<dbReference type="InterPro" id="IPR025405">
    <property type="entry name" value="DUF4131"/>
</dbReference>
<dbReference type="Proteomes" id="UP000253999">
    <property type="component" value="Unassembled WGS sequence"/>
</dbReference>
<feature type="transmembrane region" description="Helical" evidence="6">
    <location>
        <begin position="395"/>
        <end position="420"/>
    </location>
</feature>
<keyword evidence="2" id="KW-1003">Cell membrane</keyword>